<dbReference type="GO" id="GO:0140359">
    <property type="term" value="F:ABC-type transporter activity"/>
    <property type="evidence" value="ECO:0007669"/>
    <property type="project" value="InterPro"/>
</dbReference>
<dbReference type="InterPro" id="IPR050334">
    <property type="entry name" value="Molybdenum_import_ModC"/>
</dbReference>
<dbReference type="InterPro" id="IPR008995">
    <property type="entry name" value="Mo/tungstate-bd_C_term_dom"/>
</dbReference>
<keyword evidence="4 10" id="KW-0500">Molybdenum</keyword>
<evidence type="ECO:0000313" key="15">
    <source>
        <dbReference type="Proteomes" id="UP000050497"/>
    </source>
</evidence>
<dbReference type="InterPro" id="IPR017871">
    <property type="entry name" value="ABC_transporter-like_CS"/>
</dbReference>
<dbReference type="PROSITE" id="PS00211">
    <property type="entry name" value="ABC_TRANSPORTER_1"/>
    <property type="match status" value="1"/>
</dbReference>
<dbReference type="Gene3D" id="2.40.50.100">
    <property type="match status" value="1"/>
</dbReference>
<keyword evidence="5" id="KW-0997">Cell inner membrane</keyword>
<dbReference type="Proteomes" id="UP000182800">
    <property type="component" value="Unassembled WGS sequence"/>
</dbReference>
<evidence type="ECO:0000256" key="2">
    <source>
        <dbReference type="ARBA" id="ARBA00022448"/>
    </source>
</evidence>
<dbReference type="InterPro" id="IPR004606">
    <property type="entry name" value="Mop_domain"/>
</dbReference>
<dbReference type="SUPFAM" id="SSF50331">
    <property type="entry name" value="MOP-like"/>
    <property type="match status" value="1"/>
</dbReference>
<name>A0A0P8BHT3_9HYPH</name>
<comment type="similarity">
    <text evidence="1">Belongs to the ABC transporter superfamily.</text>
</comment>
<dbReference type="InterPro" id="IPR027417">
    <property type="entry name" value="P-loop_NTPase"/>
</dbReference>
<keyword evidence="3" id="KW-1003">Cell membrane</keyword>
<reference evidence="13 15" key="1">
    <citation type="submission" date="2015-09" db="EMBL/GenBank/DDBJ databases">
        <title>Identification and resolution of microdiversity through metagenomic sequencing of parallel consortia.</title>
        <authorList>
            <person name="Nelson W.C."/>
            <person name="Romine M.F."/>
            <person name="Lindemann S.R."/>
        </authorList>
    </citation>
    <scope>NUCLEOTIDE SEQUENCE [LARGE SCALE GENOMIC DNA]</scope>
    <source>
        <strain evidence="13">HL-109</strain>
    </source>
</reference>
<evidence type="ECO:0000313" key="16">
    <source>
        <dbReference type="Proteomes" id="UP000182800"/>
    </source>
</evidence>
<reference evidence="14 16" key="2">
    <citation type="submission" date="2016-08" db="EMBL/GenBank/DDBJ databases">
        <authorList>
            <person name="Varghese N."/>
            <person name="Submissions Spin"/>
        </authorList>
    </citation>
    <scope>NUCLEOTIDE SEQUENCE [LARGE SCALE GENOMIC DNA]</scope>
    <source>
        <strain evidence="14 16">HL-109</strain>
    </source>
</reference>
<dbReference type="GO" id="GO:0016887">
    <property type="term" value="F:ATP hydrolysis activity"/>
    <property type="evidence" value="ECO:0007669"/>
    <property type="project" value="InterPro"/>
</dbReference>
<organism evidence="13 15">
    <name type="scientific">Saliniramus fredricksonii</name>
    <dbReference type="NCBI Taxonomy" id="1653334"/>
    <lineage>
        <taxon>Bacteria</taxon>
        <taxon>Pseudomonadati</taxon>
        <taxon>Pseudomonadota</taxon>
        <taxon>Alphaproteobacteria</taxon>
        <taxon>Hyphomicrobiales</taxon>
        <taxon>Salinarimonadaceae</taxon>
        <taxon>Saliniramus</taxon>
    </lineage>
</organism>
<gene>
    <name evidence="13" type="primary">modC</name>
    <name evidence="14" type="ORF">GA0071312_2635</name>
    <name evidence="13" type="ORF">HLUCCO17_17250</name>
</gene>
<dbReference type="STRING" id="1653334.GA0071312_2635"/>
<keyword evidence="8" id="KW-1278">Translocase</keyword>
<keyword evidence="9" id="KW-0472">Membrane</keyword>
<evidence type="ECO:0000259" key="11">
    <source>
        <dbReference type="PROSITE" id="PS50893"/>
    </source>
</evidence>
<sequence>MILSVALRHAFPGFDLDVAFEAPPGVTVLFGPSGSGKTTLINAVAGLLRPDTGRIAAGDWVLVDTASRRFLPPHRRRLGYIFQEGRLFPHMSVRQNLLYGRWFAPRDAKREDFGQVVDLLGIGHLLERRPAALSGGEKQRVAIGRALLAAPKLILADEPLAALDEARKAEILPYFERLRDAVDIPILYVSHSSAEVARLATTVVALRDGKVAATGSPQQVLGDVAAMGARGAASILTVRVIAHHADGLSALDGAGGRMWLPRVSHAPGAVIRVRIAAQDVLLSRARPEGLSALNILTGTIAEIHSGQGPGALVTLAMGEERLIARVTRRAVAAMGLAPGQTCHAVIKSVAIAPQDVGTGAARQVNS</sequence>
<keyword evidence="16" id="KW-1185">Reference proteome</keyword>
<dbReference type="RefSeq" id="WP_074445326.1">
    <property type="nucleotide sequence ID" value="NZ_FMBM01000002.1"/>
</dbReference>
<evidence type="ECO:0000256" key="10">
    <source>
        <dbReference type="PROSITE-ProRule" id="PRU01213"/>
    </source>
</evidence>
<dbReference type="PROSITE" id="PS51866">
    <property type="entry name" value="MOP"/>
    <property type="match status" value="1"/>
</dbReference>
<evidence type="ECO:0000256" key="1">
    <source>
        <dbReference type="ARBA" id="ARBA00005417"/>
    </source>
</evidence>
<dbReference type="GO" id="GO:0005524">
    <property type="term" value="F:ATP binding"/>
    <property type="evidence" value="ECO:0007669"/>
    <property type="project" value="UniProtKB-KW"/>
</dbReference>
<dbReference type="Gene3D" id="3.40.50.300">
    <property type="entry name" value="P-loop containing nucleotide triphosphate hydrolases"/>
    <property type="match status" value="1"/>
</dbReference>
<keyword evidence="7 14" id="KW-0067">ATP-binding</keyword>
<feature type="domain" description="Mop" evidence="12">
    <location>
        <begin position="289"/>
        <end position="355"/>
    </location>
</feature>
<dbReference type="EMBL" id="FMBM01000002">
    <property type="protein sequence ID" value="SCC81676.1"/>
    <property type="molecule type" value="Genomic_DNA"/>
</dbReference>
<dbReference type="AlphaFoldDB" id="A0A0P8BHT3"/>
<evidence type="ECO:0000256" key="5">
    <source>
        <dbReference type="ARBA" id="ARBA00022519"/>
    </source>
</evidence>
<dbReference type="SUPFAM" id="SSF52540">
    <property type="entry name" value="P-loop containing nucleoside triphosphate hydrolases"/>
    <property type="match status" value="1"/>
</dbReference>
<dbReference type="Proteomes" id="UP000050497">
    <property type="component" value="Unassembled WGS sequence"/>
</dbReference>
<dbReference type="OrthoDB" id="9802264at2"/>
<evidence type="ECO:0000256" key="9">
    <source>
        <dbReference type="ARBA" id="ARBA00023136"/>
    </source>
</evidence>
<dbReference type="GO" id="GO:0016020">
    <property type="term" value="C:membrane"/>
    <property type="evidence" value="ECO:0007669"/>
    <property type="project" value="InterPro"/>
</dbReference>
<dbReference type="NCBIfam" id="TIGR02142">
    <property type="entry name" value="modC_ABC"/>
    <property type="match status" value="1"/>
</dbReference>
<keyword evidence="2" id="KW-0813">Transport</keyword>
<proteinExistence type="inferred from homology"/>
<accession>A0A0P8BHT3</accession>
<dbReference type="PANTHER" id="PTHR43514:SF4">
    <property type="entry name" value="ABC TRANSPORTER I FAMILY MEMBER 10"/>
    <property type="match status" value="1"/>
</dbReference>
<feature type="domain" description="ABC transporter" evidence="11">
    <location>
        <begin position="2"/>
        <end position="233"/>
    </location>
</feature>
<comment type="caution">
    <text evidence="13">The sequence shown here is derived from an EMBL/GenBank/DDBJ whole genome shotgun (WGS) entry which is preliminary data.</text>
</comment>
<dbReference type="EMBL" id="LJSX01000042">
    <property type="protein sequence ID" value="KPQ08731.1"/>
    <property type="molecule type" value="Genomic_DNA"/>
</dbReference>
<evidence type="ECO:0000256" key="7">
    <source>
        <dbReference type="ARBA" id="ARBA00022840"/>
    </source>
</evidence>
<evidence type="ECO:0000256" key="6">
    <source>
        <dbReference type="ARBA" id="ARBA00022741"/>
    </source>
</evidence>
<dbReference type="InterPro" id="IPR011868">
    <property type="entry name" value="ModC_ABC_ATP-bd"/>
</dbReference>
<evidence type="ECO:0000259" key="12">
    <source>
        <dbReference type="PROSITE" id="PS51866"/>
    </source>
</evidence>
<dbReference type="Pfam" id="PF00005">
    <property type="entry name" value="ABC_tran"/>
    <property type="match status" value="1"/>
</dbReference>
<dbReference type="InterPro" id="IPR003593">
    <property type="entry name" value="AAA+_ATPase"/>
</dbReference>
<dbReference type="SMART" id="SM00382">
    <property type="entry name" value="AAA"/>
    <property type="match status" value="1"/>
</dbReference>
<evidence type="ECO:0000256" key="8">
    <source>
        <dbReference type="ARBA" id="ARBA00022967"/>
    </source>
</evidence>
<dbReference type="Pfam" id="PF03459">
    <property type="entry name" value="TOBE"/>
    <property type="match status" value="1"/>
</dbReference>
<evidence type="ECO:0000313" key="13">
    <source>
        <dbReference type="EMBL" id="KPQ08731.1"/>
    </source>
</evidence>
<dbReference type="PROSITE" id="PS50893">
    <property type="entry name" value="ABC_TRANSPORTER_2"/>
    <property type="match status" value="1"/>
</dbReference>
<keyword evidence="6" id="KW-0547">Nucleotide-binding</keyword>
<evidence type="ECO:0000256" key="3">
    <source>
        <dbReference type="ARBA" id="ARBA00022475"/>
    </source>
</evidence>
<dbReference type="PANTHER" id="PTHR43514">
    <property type="entry name" value="ABC TRANSPORTER I FAMILY MEMBER 10"/>
    <property type="match status" value="1"/>
</dbReference>
<dbReference type="InterPro" id="IPR005116">
    <property type="entry name" value="Transp-assoc_OB_typ1"/>
</dbReference>
<dbReference type="GO" id="GO:0015098">
    <property type="term" value="F:molybdate ion transmembrane transporter activity"/>
    <property type="evidence" value="ECO:0007669"/>
    <property type="project" value="InterPro"/>
</dbReference>
<dbReference type="InterPro" id="IPR003439">
    <property type="entry name" value="ABC_transporter-like_ATP-bd"/>
</dbReference>
<evidence type="ECO:0000256" key="4">
    <source>
        <dbReference type="ARBA" id="ARBA00022505"/>
    </source>
</evidence>
<dbReference type="PATRIC" id="fig|1653334.4.peg.1415"/>
<protein>
    <submittedName>
        <fullName evidence="13">ABC-type molybdenum uptake system ATPase component ModC</fullName>
    </submittedName>
    <submittedName>
        <fullName evidence="14">Molybdate transport system ATP-binding protein</fullName>
    </submittedName>
</protein>
<evidence type="ECO:0000313" key="14">
    <source>
        <dbReference type="EMBL" id="SCC81676.1"/>
    </source>
</evidence>